<dbReference type="GO" id="GO:0003677">
    <property type="term" value="F:DNA binding"/>
    <property type="evidence" value="ECO:0007669"/>
    <property type="project" value="UniProtKB-KW"/>
</dbReference>
<dbReference type="SUPFAM" id="SSF46785">
    <property type="entry name" value="Winged helix' DNA-binding domain"/>
    <property type="match status" value="1"/>
</dbReference>
<sequence>MGYMTSGSVSAMPDEPMSAAEEDFVRTLGRVMTALPRAVDHDMARSGRLPLSEYTTLMHLSEADGRTLRMSELAAAVNLSLSGMTRIVQRLEGRGLVRRAKCDEDGRGWNAVLTDAGLAALEESWPVHLASVRRHVLDHVADEDLTRLIDVLRRIASAG</sequence>
<dbReference type="GO" id="GO:0003700">
    <property type="term" value="F:DNA-binding transcription factor activity"/>
    <property type="evidence" value="ECO:0007669"/>
    <property type="project" value="InterPro"/>
</dbReference>
<keyword evidence="2" id="KW-0238">DNA-binding</keyword>
<dbReference type="GO" id="GO:0006950">
    <property type="term" value="P:response to stress"/>
    <property type="evidence" value="ECO:0007669"/>
    <property type="project" value="TreeGrafter"/>
</dbReference>
<protein>
    <submittedName>
        <fullName evidence="2">DNA-binding transcriptional regulator, MarR family</fullName>
    </submittedName>
</protein>
<evidence type="ECO:0000313" key="3">
    <source>
        <dbReference type="Proteomes" id="UP000181951"/>
    </source>
</evidence>
<evidence type="ECO:0000313" key="2">
    <source>
        <dbReference type="EMBL" id="SEO09404.1"/>
    </source>
</evidence>
<dbReference type="AlphaFoldDB" id="A0A1H8LW82"/>
<gene>
    <name evidence="2" type="ORF">SAMN05216267_101743</name>
</gene>
<evidence type="ECO:0000259" key="1">
    <source>
        <dbReference type="PROSITE" id="PS50995"/>
    </source>
</evidence>
<dbReference type="PRINTS" id="PR00598">
    <property type="entry name" value="HTHMARR"/>
</dbReference>
<dbReference type="Proteomes" id="UP000181951">
    <property type="component" value="Unassembled WGS sequence"/>
</dbReference>
<dbReference type="Pfam" id="PF12802">
    <property type="entry name" value="MarR_2"/>
    <property type="match status" value="1"/>
</dbReference>
<keyword evidence="3" id="KW-1185">Reference proteome</keyword>
<dbReference type="InterPro" id="IPR039422">
    <property type="entry name" value="MarR/SlyA-like"/>
</dbReference>
<organism evidence="2 3">
    <name type="scientific">Actinacidiphila rubida</name>
    <dbReference type="NCBI Taxonomy" id="310780"/>
    <lineage>
        <taxon>Bacteria</taxon>
        <taxon>Bacillati</taxon>
        <taxon>Actinomycetota</taxon>
        <taxon>Actinomycetes</taxon>
        <taxon>Kitasatosporales</taxon>
        <taxon>Streptomycetaceae</taxon>
        <taxon>Actinacidiphila</taxon>
    </lineage>
</organism>
<name>A0A1H8LW82_9ACTN</name>
<dbReference type="PANTHER" id="PTHR33164">
    <property type="entry name" value="TRANSCRIPTIONAL REGULATOR, MARR FAMILY"/>
    <property type="match status" value="1"/>
</dbReference>
<dbReference type="EMBL" id="FODD01000017">
    <property type="protein sequence ID" value="SEO09404.1"/>
    <property type="molecule type" value="Genomic_DNA"/>
</dbReference>
<dbReference type="InterPro" id="IPR000835">
    <property type="entry name" value="HTH_MarR-typ"/>
</dbReference>
<dbReference type="InterPro" id="IPR036388">
    <property type="entry name" value="WH-like_DNA-bd_sf"/>
</dbReference>
<dbReference type="Gene3D" id="1.10.10.10">
    <property type="entry name" value="Winged helix-like DNA-binding domain superfamily/Winged helix DNA-binding domain"/>
    <property type="match status" value="1"/>
</dbReference>
<proteinExistence type="predicted"/>
<dbReference type="SMART" id="SM00347">
    <property type="entry name" value="HTH_MARR"/>
    <property type="match status" value="1"/>
</dbReference>
<dbReference type="PROSITE" id="PS50995">
    <property type="entry name" value="HTH_MARR_2"/>
    <property type="match status" value="1"/>
</dbReference>
<reference evidence="2 3" key="1">
    <citation type="submission" date="2016-10" db="EMBL/GenBank/DDBJ databases">
        <authorList>
            <person name="de Groot N.N."/>
        </authorList>
    </citation>
    <scope>NUCLEOTIDE SEQUENCE [LARGE SCALE GENOMIC DNA]</scope>
    <source>
        <strain evidence="2 3">CGMCC 4.2026</strain>
    </source>
</reference>
<feature type="domain" description="HTH marR-type" evidence="1">
    <location>
        <begin position="21"/>
        <end position="157"/>
    </location>
</feature>
<dbReference type="InterPro" id="IPR036390">
    <property type="entry name" value="WH_DNA-bd_sf"/>
</dbReference>
<dbReference type="STRING" id="310780.SAMN05216267_101743"/>
<accession>A0A1H8LW82</accession>
<dbReference type="PANTHER" id="PTHR33164:SF99">
    <property type="entry name" value="MARR FAMILY REGULATORY PROTEIN"/>
    <property type="match status" value="1"/>
</dbReference>